<organism evidence="2 3">
    <name type="scientific">Trichoderma harzianum</name>
    <name type="common">Hypocrea lixii</name>
    <dbReference type="NCBI Taxonomy" id="5544"/>
    <lineage>
        <taxon>Eukaryota</taxon>
        <taxon>Fungi</taxon>
        <taxon>Dikarya</taxon>
        <taxon>Ascomycota</taxon>
        <taxon>Pezizomycotina</taxon>
        <taxon>Sordariomycetes</taxon>
        <taxon>Hypocreomycetidae</taxon>
        <taxon>Hypocreales</taxon>
        <taxon>Hypocreaceae</taxon>
        <taxon>Trichoderma</taxon>
    </lineage>
</organism>
<proteinExistence type="predicted"/>
<feature type="domain" description="Cyanovirin-N" evidence="1">
    <location>
        <begin position="2"/>
        <end position="101"/>
    </location>
</feature>
<evidence type="ECO:0000313" key="3">
    <source>
        <dbReference type="Proteomes" id="UP000034112"/>
    </source>
</evidence>
<accession>A0A0F9ZQB4</accession>
<dbReference type="PANTHER" id="PTHR42076">
    <property type="entry name" value="CYANOVIRIN-N HOMOLOG"/>
    <property type="match status" value="1"/>
</dbReference>
<dbReference type="Gene3D" id="2.30.60.10">
    <property type="entry name" value="Cyanovirin-N"/>
    <property type="match status" value="1"/>
</dbReference>
<dbReference type="SUPFAM" id="SSF51322">
    <property type="entry name" value="Cyanovirin-N"/>
    <property type="match status" value="1"/>
</dbReference>
<dbReference type="SMART" id="SM01111">
    <property type="entry name" value="CVNH"/>
    <property type="match status" value="1"/>
</dbReference>
<dbReference type="AlphaFoldDB" id="A0A0F9ZQB4"/>
<evidence type="ECO:0000259" key="1">
    <source>
        <dbReference type="SMART" id="SM01111"/>
    </source>
</evidence>
<dbReference type="InterPro" id="IPR011058">
    <property type="entry name" value="Cyanovirin-N"/>
</dbReference>
<dbReference type="OrthoDB" id="2441380at2759"/>
<evidence type="ECO:0000313" key="2">
    <source>
        <dbReference type="EMBL" id="KKP02487.1"/>
    </source>
</evidence>
<comment type="caution">
    <text evidence="2">The sequence shown here is derived from an EMBL/GenBank/DDBJ whole genome shotgun (WGS) entry which is preliminary data.</text>
</comment>
<dbReference type="OMA" id="EWNDSEI"/>
<reference evidence="3" key="1">
    <citation type="journal article" date="2015" name="Genome Announc.">
        <title>Draft whole-genome sequence of the biocontrol agent Trichoderma harzianum T6776.</title>
        <authorList>
            <person name="Baroncelli R."/>
            <person name="Piaggeschi G."/>
            <person name="Fiorini L."/>
            <person name="Bertolini E."/>
            <person name="Zapparata A."/>
            <person name="Pe M.E."/>
            <person name="Sarrocco S."/>
            <person name="Vannacci G."/>
        </authorList>
    </citation>
    <scope>NUCLEOTIDE SEQUENCE [LARGE SCALE GENOMIC DNA]</scope>
    <source>
        <strain evidence="3">T6776</strain>
    </source>
</reference>
<dbReference type="InterPro" id="IPR036673">
    <property type="entry name" value="Cyanovirin-N_sf"/>
</dbReference>
<sequence>MSFFESSQNVRLEGSCLIADVCCEDGSWTESVLDLNNHVGNNEGFFEIGGNGVFDSADQVSWRLDGTTIITLLYRSDGSFGEEQFLDLNSYVSNENGVLVFNY</sequence>
<dbReference type="EMBL" id="JOKZ01000148">
    <property type="protein sequence ID" value="KKP02487.1"/>
    <property type="molecule type" value="Genomic_DNA"/>
</dbReference>
<protein>
    <recommendedName>
        <fullName evidence="1">Cyanovirin-N domain-containing protein</fullName>
    </recommendedName>
</protein>
<name>A0A0F9ZQB4_TRIHA</name>
<gene>
    <name evidence="2" type="ORF">THAR02_05396</name>
</gene>
<dbReference type="Pfam" id="PF08881">
    <property type="entry name" value="CVNH"/>
    <property type="match status" value="1"/>
</dbReference>
<dbReference type="PANTHER" id="PTHR42076:SF1">
    <property type="entry name" value="CYANOVIRIN-N DOMAIN-CONTAINING PROTEIN"/>
    <property type="match status" value="1"/>
</dbReference>
<dbReference type="Proteomes" id="UP000034112">
    <property type="component" value="Unassembled WGS sequence"/>
</dbReference>